<dbReference type="PANTHER" id="PTHR43798:SF33">
    <property type="entry name" value="HYDROLASE, PUTATIVE (AFU_ORTHOLOGUE AFUA_2G14860)-RELATED"/>
    <property type="match status" value="1"/>
</dbReference>
<evidence type="ECO:0000259" key="2">
    <source>
        <dbReference type="Pfam" id="PF00561"/>
    </source>
</evidence>
<dbReference type="RefSeq" id="WP_014957045.1">
    <property type="nucleotide sequence ID" value="NC_018645.1"/>
</dbReference>
<keyword evidence="1" id="KW-1133">Transmembrane helix</keyword>
<keyword evidence="3" id="KW-0378">Hydrolase</keyword>
<sequence>MKTDITVMKKYIASIKNNKTIAIYLITAILCLLFSACAINNPATQNKKLTAQSADDSRIAYGTRGQGETTLLFVHGWLCDHKVWQPQIDYFSNHYKVAWLDLAGHGDSETNRQKFTMSAFAQDVKSVSDKVGGEKIILIGHSMGGPIVIETAKLLGEKVVGIVGVDAFYTPLASFPEAMKLVFLEKLKNNYPVALEETVKSMFAKSANPDLINLYYKNMLAADHKMGISSLYECIKWNSQQEPLELKKFSSKLYNINGAPTGKEKVLHESVVLISGVGHFVAQIKPDEFNAAFEKIIENLKD</sequence>
<dbReference type="Gene3D" id="3.40.50.1820">
    <property type="entry name" value="alpha/beta hydrolase"/>
    <property type="match status" value="1"/>
</dbReference>
<feature type="domain" description="AB hydrolase-1" evidence="2">
    <location>
        <begin position="70"/>
        <end position="241"/>
    </location>
</feature>
<keyword evidence="4" id="KW-1185">Reference proteome</keyword>
<feature type="transmembrane region" description="Helical" evidence="1">
    <location>
        <begin position="21"/>
        <end position="43"/>
    </location>
</feature>
<dbReference type="InterPro" id="IPR029058">
    <property type="entry name" value="AB_hydrolase_fold"/>
</dbReference>
<reference evidence="3 4" key="1">
    <citation type="journal article" date="2013" name="Environ. Microbiol.">
        <title>Complete genome, catabolic sub-proteomes and key-metabolites of Desulfobacula toluolica Tol2, a marine, aromatic compound-degrading, sulfate-reducing bacterium.</title>
        <authorList>
            <person name="Wohlbrand L."/>
            <person name="Jacob J.H."/>
            <person name="Kube M."/>
            <person name="Mussmann M."/>
            <person name="Jarling R."/>
            <person name="Beck A."/>
            <person name="Amann R."/>
            <person name="Wilkes H."/>
            <person name="Reinhardt R."/>
            <person name="Rabus R."/>
        </authorList>
    </citation>
    <scope>NUCLEOTIDE SEQUENCE [LARGE SCALE GENOMIC DNA]</scope>
    <source>
        <strain evidence="4">DSM 7467 / Tol2</strain>
    </source>
</reference>
<dbReference type="PANTHER" id="PTHR43798">
    <property type="entry name" value="MONOACYLGLYCEROL LIPASE"/>
    <property type="match status" value="1"/>
</dbReference>
<name>K0NEY7_DESTT</name>
<dbReference type="GO" id="GO:0016020">
    <property type="term" value="C:membrane"/>
    <property type="evidence" value="ECO:0007669"/>
    <property type="project" value="TreeGrafter"/>
</dbReference>
<organism evidence="3 4">
    <name type="scientific">Desulfobacula toluolica (strain DSM 7467 / Tol2)</name>
    <dbReference type="NCBI Taxonomy" id="651182"/>
    <lineage>
        <taxon>Bacteria</taxon>
        <taxon>Pseudomonadati</taxon>
        <taxon>Thermodesulfobacteriota</taxon>
        <taxon>Desulfobacteria</taxon>
        <taxon>Desulfobacterales</taxon>
        <taxon>Desulfobacteraceae</taxon>
        <taxon>Desulfobacula</taxon>
    </lineage>
</organism>
<keyword evidence="1" id="KW-0472">Membrane</keyword>
<protein>
    <submittedName>
        <fullName evidence="3">Alpha/beta hydrolase fold protein</fullName>
    </submittedName>
</protein>
<dbReference type="GO" id="GO:0016787">
    <property type="term" value="F:hydrolase activity"/>
    <property type="evidence" value="ECO:0007669"/>
    <property type="project" value="UniProtKB-KW"/>
</dbReference>
<dbReference type="STRING" id="651182.TOL2_C15380"/>
<dbReference type="KEGG" id="dto:TOL2_C15380"/>
<evidence type="ECO:0000313" key="4">
    <source>
        <dbReference type="Proteomes" id="UP000007347"/>
    </source>
</evidence>
<evidence type="ECO:0000256" key="1">
    <source>
        <dbReference type="SAM" id="Phobius"/>
    </source>
</evidence>
<dbReference type="OrthoDB" id="9785408at2"/>
<dbReference type="InterPro" id="IPR050266">
    <property type="entry name" value="AB_hydrolase_sf"/>
</dbReference>
<dbReference type="InterPro" id="IPR000073">
    <property type="entry name" value="AB_hydrolase_1"/>
</dbReference>
<dbReference type="AlphaFoldDB" id="K0NEY7"/>
<accession>K0NEY7</accession>
<keyword evidence="1" id="KW-0812">Transmembrane</keyword>
<gene>
    <name evidence="3" type="ordered locus">TOL2_C15380</name>
</gene>
<evidence type="ECO:0000313" key="3">
    <source>
        <dbReference type="EMBL" id="CCK79701.1"/>
    </source>
</evidence>
<dbReference type="Pfam" id="PF00561">
    <property type="entry name" value="Abhydrolase_1"/>
    <property type="match status" value="1"/>
</dbReference>
<dbReference type="SUPFAM" id="SSF53474">
    <property type="entry name" value="alpha/beta-Hydrolases"/>
    <property type="match status" value="1"/>
</dbReference>
<proteinExistence type="predicted"/>
<dbReference type="EMBL" id="FO203503">
    <property type="protein sequence ID" value="CCK79701.1"/>
    <property type="molecule type" value="Genomic_DNA"/>
</dbReference>
<dbReference type="Proteomes" id="UP000007347">
    <property type="component" value="Chromosome"/>
</dbReference>
<dbReference type="HOGENOM" id="CLU_020336_50_4_7"/>